<evidence type="ECO:0000259" key="1">
    <source>
        <dbReference type="PROSITE" id="PS50914"/>
    </source>
</evidence>
<organism evidence="2 3">
    <name type="scientific">Dyadobacter frigoris</name>
    <dbReference type="NCBI Taxonomy" id="2576211"/>
    <lineage>
        <taxon>Bacteria</taxon>
        <taxon>Pseudomonadati</taxon>
        <taxon>Bacteroidota</taxon>
        <taxon>Cytophagia</taxon>
        <taxon>Cytophagales</taxon>
        <taxon>Spirosomataceae</taxon>
        <taxon>Dyadobacter</taxon>
    </lineage>
</organism>
<dbReference type="Gene3D" id="3.30.1340.30">
    <property type="match status" value="3"/>
</dbReference>
<evidence type="ECO:0000313" key="2">
    <source>
        <dbReference type="EMBL" id="TKT86239.1"/>
    </source>
</evidence>
<dbReference type="OrthoDB" id="870892at2"/>
<dbReference type="RefSeq" id="WP_137344196.1">
    <property type="nucleotide sequence ID" value="NZ_BSQH01000027.1"/>
</dbReference>
<dbReference type="AlphaFoldDB" id="A0A4U6CP80"/>
<dbReference type="InterPro" id="IPR051686">
    <property type="entry name" value="Lipoprotein_DolP"/>
</dbReference>
<evidence type="ECO:0000313" key="3">
    <source>
        <dbReference type="Proteomes" id="UP000304900"/>
    </source>
</evidence>
<dbReference type="InterPro" id="IPR007055">
    <property type="entry name" value="BON_dom"/>
</dbReference>
<dbReference type="PANTHER" id="PTHR34606">
    <property type="entry name" value="BON DOMAIN-CONTAINING PROTEIN"/>
    <property type="match status" value="1"/>
</dbReference>
<dbReference type="InterPro" id="IPR014004">
    <property type="entry name" value="Transpt-assoc_nodulatn_dom_bac"/>
</dbReference>
<dbReference type="Pfam" id="PF04972">
    <property type="entry name" value="BON"/>
    <property type="match status" value="3"/>
</dbReference>
<name>A0A4U6CP80_9BACT</name>
<accession>A0A4U6CP80</accession>
<feature type="domain" description="BON" evidence="1">
    <location>
        <begin position="78"/>
        <end position="146"/>
    </location>
</feature>
<proteinExistence type="predicted"/>
<dbReference type="EMBL" id="SZVO01000025">
    <property type="protein sequence ID" value="TKT86239.1"/>
    <property type="molecule type" value="Genomic_DNA"/>
</dbReference>
<protein>
    <submittedName>
        <fullName evidence="2">BON domain-containing protein</fullName>
    </submittedName>
</protein>
<keyword evidence="3" id="KW-1185">Reference proteome</keyword>
<reference evidence="2 3" key="1">
    <citation type="submission" date="2019-05" db="EMBL/GenBank/DDBJ databases">
        <title>Dyadobacter AR-3-8 sp. nov., isolated from arctic soil.</title>
        <authorList>
            <person name="Chaudhary D.K."/>
        </authorList>
    </citation>
    <scope>NUCLEOTIDE SEQUENCE [LARGE SCALE GENOMIC DNA]</scope>
    <source>
        <strain evidence="2 3">AR-3-8</strain>
    </source>
</reference>
<sequence length="219" mass="24517">MKTNEELQKDVQYAIKWEPLLHAAEIGVIAEDGIITLTGSVDNYAKKTEAEKAAKNVAGVKAVIEKIEIKYDSFSKKDDSDVAREIINAFKWNWEIPDEKVKVKVEDGWVTLDGELEWNYQKIAAKKAVTGLLGVLGITDSMVVKSEIKDSIEKRDIEKAIKRNASIDDDEVKIKVSGNMVTLSGTVHSLYQKDECGRMAWNAPGVHAVKNELEIDYTY</sequence>
<dbReference type="SMART" id="SM00749">
    <property type="entry name" value="BON"/>
    <property type="match status" value="3"/>
</dbReference>
<dbReference type="Proteomes" id="UP000304900">
    <property type="component" value="Unassembled WGS sequence"/>
</dbReference>
<dbReference type="PROSITE" id="PS50914">
    <property type="entry name" value="BON"/>
    <property type="match status" value="3"/>
</dbReference>
<comment type="caution">
    <text evidence="2">The sequence shown here is derived from an EMBL/GenBank/DDBJ whole genome shotgun (WGS) entry which is preliminary data.</text>
</comment>
<dbReference type="PANTHER" id="PTHR34606:SF15">
    <property type="entry name" value="BON DOMAIN-CONTAINING PROTEIN"/>
    <property type="match status" value="1"/>
</dbReference>
<feature type="domain" description="BON" evidence="1">
    <location>
        <begin position="149"/>
        <end position="217"/>
    </location>
</feature>
<feature type="domain" description="BON" evidence="1">
    <location>
        <begin position="3"/>
        <end position="71"/>
    </location>
</feature>
<gene>
    <name evidence="2" type="ORF">FDK13_32510</name>
</gene>